<keyword evidence="2" id="KW-1185">Reference proteome</keyword>
<name>A0A8S3VBV5_MYTED</name>
<protein>
    <submittedName>
        <fullName evidence="1">Uncharacterized protein</fullName>
    </submittedName>
</protein>
<sequence>MACSNAKFIDMIPTVDSNEDMNSTRDHSVAGITFRTSRLRSSLSSLYANYDFHLDMVKVMGVIVLLSVTSATLAVTNNLHVCKSYKSHNATDCIRLTHHPVDSLRQYNSSMCDFFQQFDLPQDYKATVCRYQREVRIDFRQFISGHPTQQSKDFISIQDSGGSAAGGPFITGGSAAGGPFITGGSATGAPFITGGSATGAPFITGGVL</sequence>
<evidence type="ECO:0000313" key="2">
    <source>
        <dbReference type="Proteomes" id="UP000683360"/>
    </source>
</evidence>
<reference evidence="1" key="1">
    <citation type="submission" date="2021-03" db="EMBL/GenBank/DDBJ databases">
        <authorList>
            <person name="Bekaert M."/>
        </authorList>
    </citation>
    <scope>NUCLEOTIDE SEQUENCE</scope>
</reference>
<accession>A0A8S3VBV5</accession>
<dbReference type="AlphaFoldDB" id="A0A8S3VBV5"/>
<dbReference type="Proteomes" id="UP000683360">
    <property type="component" value="Unassembled WGS sequence"/>
</dbReference>
<proteinExistence type="predicted"/>
<organism evidence="1 2">
    <name type="scientific">Mytilus edulis</name>
    <name type="common">Blue mussel</name>
    <dbReference type="NCBI Taxonomy" id="6550"/>
    <lineage>
        <taxon>Eukaryota</taxon>
        <taxon>Metazoa</taxon>
        <taxon>Spiralia</taxon>
        <taxon>Lophotrochozoa</taxon>
        <taxon>Mollusca</taxon>
        <taxon>Bivalvia</taxon>
        <taxon>Autobranchia</taxon>
        <taxon>Pteriomorphia</taxon>
        <taxon>Mytilida</taxon>
        <taxon>Mytiloidea</taxon>
        <taxon>Mytilidae</taxon>
        <taxon>Mytilinae</taxon>
        <taxon>Mytilus</taxon>
    </lineage>
</organism>
<evidence type="ECO:0000313" key="1">
    <source>
        <dbReference type="EMBL" id="CAG2255214.1"/>
    </source>
</evidence>
<dbReference type="EMBL" id="CAJPWZ010003260">
    <property type="protein sequence ID" value="CAG2255214.1"/>
    <property type="molecule type" value="Genomic_DNA"/>
</dbReference>
<comment type="caution">
    <text evidence="1">The sequence shown here is derived from an EMBL/GenBank/DDBJ whole genome shotgun (WGS) entry which is preliminary data.</text>
</comment>
<gene>
    <name evidence="1" type="ORF">MEDL_66681</name>
</gene>